<name>A0A3B0K5F2_DROGU</name>
<reference evidence="3" key="1">
    <citation type="submission" date="2018-01" db="EMBL/GenBank/DDBJ databases">
        <authorList>
            <person name="Alioto T."/>
            <person name="Alioto T."/>
        </authorList>
    </citation>
    <scope>NUCLEOTIDE SEQUENCE [LARGE SCALE GENOMIC DNA]</scope>
</reference>
<proteinExistence type="predicted"/>
<feature type="chain" id="PRO_5017336407" evidence="1">
    <location>
        <begin position="24"/>
        <end position="179"/>
    </location>
</feature>
<sequence>MCAKRNCLLLFIVILHLVLEISSKWEFTNLKCTSLDKEFTEFEYCHLKAINRTYKYVSFKAHLLKTPVTKIKVNFSLFKRFSGYRPFLYNMTVDSCRFLKHQKSYPVAAFFYNIFKDSSNINHTCPYDHDLILDQLTATNLNHQLTKVLPFPEGDYLMETNWIFYDITRAVVKFYGTLS</sequence>
<accession>A0A3B0K5F2</accession>
<dbReference type="OMA" id="RASIKFY"/>
<dbReference type="InterPro" id="IPR010512">
    <property type="entry name" value="DUF1091"/>
</dbReference>
<evidence type="ECO:0000313" key="3">
    <source>
        <dbReference type="Proteomes" id="UP000268350"/>
    </source>
</evidence>
<protein>
    <submittedName>
        <fullName evidence="2">Uncharacterized protein</fullName>
    </submittedName>
</protein>
<dbReference type="Proteomes" id="UP000268350">
    <property type="component" value="Unassembled WGS sequence"/>
</dbReference>
<dbReference type="PANTHER" id="PTHR20898:SF0">
    <property type="entry name" value="DAEDALUS ON 3-RELATED"/>
    <property type="match status" value="1"/>
</dbReference>
<dbReference type="SMART" id="SM00697">
    <property type="entry name" value="DM8"/>
    <property type="match status" value="1"/>
</dbReference>
<evidence type="ECO:0000256" key="1">
    <source>
        <dbReference type="SAM" id="SignalP"/>
    </source>
</evidence>
<keyword evidence="3" id="KW-1185">Reference proteome</keyword>
<dbReference type="EMBL" id="OUUW01000005">
    <property type="protein sequence ID" value="SPP80846.1"/>
    <property type="molecule type" value="Genomic_DNA"/>
</dbReference>
<dbReference type="OrthoDB" id="7834078at2759"/>
<dbReference type="AlphaFoldDB" id="A0A3B0K5F2"/>
<feature type="signal peptide" evidence="1">
    <location>
        <begin position="1"/>
        <end position="23"/>
    </location>
</feature>
<dbReference type="Pfam" id="PF06477">
    <property type="entry name" value="DUF1091"/>
    <property type="match status" value="1"/>
</dbReference>
<evidence type="ECO:0000313" key="2">
    <source>
        <dbReference type="EMBL" id="SPP80846.1"/>
    </source>
</evidence>
<organism evidence="2 3">
    <name type="scientific">Drosophila guanche</name>
    <name type="common">Fruit fly</name>
    <dbReference type="NCBI Taxonomy" id="7266"/>
    <lineage>
        <taxon>Eukaryota</taxon>
        <taxon>Metazoa</taxon>
        <taxon>Ecdysozoa</taxon>
        <taxon>Arthropoda</taxon>
        <taxon>Hexapoda</taxon>
        <taxon>Insecta</taxon>
        <taxon>Pterygota</taxon>
        <taxon>Neoptera</taxon>
        <taxon>Endopterygota</taxon>
        <taxon>Diptera</taxon>
        <taxon>Brachycera</taxon>
        <taxon>Muscomorpha</taxon>
        <taxon>Ephydroidea</taxon>
        <taxon>Drosophilidae</taxon>
        <taxon>Drosophila</taxon>
        <taxon>Sophophora</taxon>
    </lineage>
</organism>
<dbReference type="PANTHER" id="PTHR20898">
    <property type="entry name" value="DAEDALUS ON 3-RELATED-RELATED"/>
    <property type="match status" value="1"/>
</dbReference>
<gene>
    <name evidence="2" type="ORF">DGUA_6G005800</name>
</gene>
<keyword evidence="1" id="KW-0732">Signal</keyword>